<evidence type="ECO:0000313" key="3">
    <source>
        <dbReference type="Proteomes" id="UP000812013"/>
    </source>
</evidence>
<organism evidence="2 3">
    <name type="scientific">Streptomyces bambusae</name>
    <dbReference type="NCBI Taxonomy" id="1550616"/>
    <lineage>
        <taxon>Bacteria</taxon>
        <taxon>Bacillati</taxon>
        <taxon>Actinomycetota</taxon>
        <taxon>Actinomycetes</taxon>
        <taxon>Kitasatosporales</taxon>
        <taxon>Streptomycetaceae</taxon>
        <taxon>Streptomyces</taxon>
    </lineage>
</organism>
<dbReference type="Proteomes" id="UP000812013">
    <property type="component" value="Unassembled WGS sequence"/>
</dbReference>
<evidence type="ECO:0008006" key="4">
    <source>
        <dbReference type="Google" id="ProtNLM"/>
    </source>
</evidence>
<feature type="compositionally biased region" description="Basic and acidic residues" evidence="1">
    <location>
        <begin position="22"/>
        <end position="36"/>
    </location>
</feature>
<dbReference type="EMBL" id="WTFF01000200">
    <property type="protein sequence ID" value="MBW5484901.1"/>
    <property type="molecule type" value="Genomic_DNA"/>
</dbReference>
<reference evidence="2 3" key="1">
    <citation type="submission" date="2019-12" db="EMBL/GenBank/DDBJ databases">
        <title>Genome sequence of Streptomyces bambusae.</title>
        <authorList>
            <person name="Bansal K."/>
            <person name="Choksket S."/>
            <person name="Korpole S."/>
            <person name="Patil P.B."/>
        </authorList>
    </citation>
    <scope>NUCLEOTIDE SEQUENCE [LARGE SCALE GENOMIC DNA]</scope>
    <source>
        <strain evidence="2 3">SK60</strain>
    </source>
</reference>
<comment type="caution">
    <text evidence="2">The sequence shown here is derived from an EMBL/GenBank/DDBJ whole genome shotgun (WGS) entry which is preliminary data.</text>
</comment>
<feature type="region of interest" description="Disordered" evidence="1">
    <location>
        <begin position="1"/>
        <end position="36"/>
    </location>
</feature>
<feature type="non-terminal residue" evidence="2">
    <location>
        <position position="1"/>
    </location>
</feature>
<gene>
    <name evidence="2" type="ORF">GPJ59_24195</name>
</gene>
<dbReference type="InterPro" id="IPR011047">
    <property type="entry name" value="Quinoprotein_ADH-like_sf"/>
</dbReference>
<protein>
    <recommendedName>
        <fullName evidence="4">DNA-binding protein</fullName>
    </recommendedName>
</protein>
<dbReference type="SUPFAM" id="SSF50998">
    <property type="entry name" value="Quinoprotein alcohol dehydrogenase-like"/>
    <property type="match status" value="1"/>
</dbReference>
<dbReference type="Gene3D" id="2.130.10.10">
    <property type="entry name" value="YVTN repeat-like/Quinoprotein amine dehydrogenase"/>
    <property type="match status" value="2"/>
</dbReference>
<accession>A0ABS6ZAY3</accession>
<evidence type="ECO:0000256" key="1">
    <source>
        <dbReference type="SAM" id="MobiDB-lite"/>
    </source>
</evidence>
<sequence length="906" mass="95155">QGALAGPGGAGGTGGSGGTGDELTRGDLTHGDLPRGELTRESAREVLESAAGSLVTADAGRYALAHAGYGAHVLEPLGLTAREGHRRIHDALTARAGGDWAHADAYTRAFLAVHAAQAGADRLRELLDDPEFLVHTDPDVLLPLAVTQLGACEGAALYLRVADAFRSRPETGTRRALLRAAAFVSHRELHRRLASPGFRELPWEERWTDAGPVPVDLRWPAARGGARALHWSGAPGDTVLSVGVIGEVAVHAPASGKQRLTRRTPDRSRSVRQVTGAATAAGHRTTVASDGEGVFLWDDASGLPGKVFDWGGAAKSLTALECAGDFLVMAADGQRVWAWRWSADRSASEAALAGVLALAADRVALVPLGSRYFLLSAGTDTELHEIHPAGRGARLLGPRRALPHTGRWPVRATAVLPEPPRRRRGEERPAGCAWLACVDGHTADVWQLAEAGPGQDVTVDHALSLQAPDARGVALGYWQERPLLVLHQGSFVAVHDIAGGRRLCAFPVHGHRDAQALACAPDGSGRIAVSDGPHVRILDVAAAAPTRATGLDRSYTERLVVELAAGPAGTPALLCRVAGGLVVAGYPSAGPGPGSDSGAGAAAGTGAESAVAAGAVAELRHDRPVTAVRALWCRDRWLIACAFGRTVRVWTLAPDLGTAAAPYDIPLHGDGGDITRGLGLVLEQDGRPGLFIPDSRQVRRLRLLDGGWTPDGAVDVVAHALSVRAMKDGTTWAVIDTGRGFRAWEATRGVWETSAFLADSGRRSAMVALGEHHVMGRSDPLVAWAERDVIHLAVHKHGRWITRRPAYDGGTPSALVFTGEPERPLLVVCGGERTLAVLEAAARRPLPLPNAVVPWRGMDIEAAAAVSVAGQGILLALQDRQRCDQILLRADALAPRGGRRTSAVSS</sequence>
<name>A0ABS6ZAY3_9ACTN</name>
<feature type="compositionally biased region" description="Gly residues" evidence="1">
    <location>
        <begin position="1"/>
        <end position="20"/>
    </location>
</feature>
<evidence type="ECO:0000313" key="2">
    <source>
        <dbReference type="EMBL" id="MBW5484901.1"/>
    </source>
</evidence>
<dbReference type="InterPro" id="IPR015943">
    <property type="entry name" value="WD40/YVTN_repeat-like_dom_sf"/>
</dbReference>
<keyword evidence="3" id="KW-1185">Reference proteome</keyword>
<proteinExistence type="predicted"/>